<dbReference type="EC" id="2.1.1.171" evidence="4"/>
<dbReference type="EMBL" id="SJPM01000013">
    <property type="protein sequence ID" value="TWT91815.1"/>
    <property type="molecule type" value="Genomic_DNA"/>
</dbReference>
<sequence length="222" mass="24684">MKSKSKGKSQSNERSDPPSKPTKPTKLRIIGGTMRARTVTYHGAEFTRPMRDSVRENLFNILGRACQGAIAFDLFAGTGVLGFEAISRGATHVSAVEPVRQAVIQIKKSIDHLGVAAKFTLIQADAFYVADDLLRPRINDDTPWIVFLSPPYAFWQEQETYDKLCRIIRQVQSNAPPGSVLCAETDTRFDIELLPPGQWDVRTYGITRLAFIEPANVCGMNL</sequence>
<dbReference type="Gene3D" id="3.40.50.150">
    <property type="entry name" value="Vaccinia Virus protein VP39"/>
    <property type="match status" value="1"/>
</dbReference>
<protein>
    <submittedName>
        <fullName evidence="4">Ribosomal RNA small subunit methyltransferase D</fullName>
        <ecNumber evidence="4">2.1.1.171</ecNumber>
    </submittedName>
</protein>
<dbReference type="PANTHER" id="PTHR43542:SF1">
    <property type="entry name" value="METHYLTRANSFERASE"/>
    <property type="match status" value="1"/>
</dbReference>
<dbReference type="PIRSF" id="PIRSF004553">
    <property type="entry name" value="CHP00095"/>
    <property type="match status" value="1"/>
</dbReference>
<evidence type="ECO:0000313" key="4">
    <source>
        <dbReference type="EMBL" id="TWT91815.1"/>
    </source>
</evidence>
<dbReference type="InterPro" id="IPR029063">
    <property type="entry name" value="SAM-dependent_MTases_sf"/>
</dbReference>
<evidence type="ECO:0000256" key="1">
    <source>
        <dbReference type="ARBA" id="ARBA00022603"/>
    </source>
</evidence>
<keyword evidence="5" id="KW-1185">Reference proteome</keyword>
<comment type="caution">
    <text evidence="4">The sequence shown here is derived from an EMBL/GenBank/DDBJ whole genome shotgun (WGS) entry which is preliminary data.</text>
</comment>
<reference evidence="4 5" key="1">
    <citation type="submission" date="2019-02" db="EMBL/GenBank/DDBJ databases">
        <title>Deep-cultivation of Planctomycetes and their phenomic and genomic characterization uncovers novel biology.</title>
        <authorList>
            <person name="Wiegand S."/>
            <person name="Jogler M."/>
            <person name="Boedeker C."/>
            <person name="Pinto D."/>
            <person name="Vollmers J."/>
            <person name="Rivas-Marin E."/>
            <person name="Kohn T."/>
            <person name="Peeters S.H."/>
            <person name="Heuer A."/>
            <person name="Rast P."/>
            <person name="Oberbeckmann S."/>
            <person name="Bunk B."/>
            <person name="Jeske O."/>
            <person name="Meyerdierks A."/>
            <person name="Storesund J.E."/>
            <person name="Kallscheuer N."/>
            <person name="Luecker S."/>
            <person name="Lage O.M."/>
            <person name="Pohl T."/>
            <person name="Merkel B.J."/>
            <person name="Hornburger P."/>
            <person name="Mueller R.-W."/>
            <person name="Bruemmer F."/>
            <person name="Labrenz M."/>
            <person name="Spormann A.M."/>
            <person name="Op Den Camp H."/>
            <person name="Overmann J."/>
            <person name="Amann R."/>
            <person name="Jetten M.S.M."/>
            <person name="Mascher T."/>
            <person name="Medema M.H."/>
            <person name="Devos D.P."/>
            <person name="Kaster A.-K."/>
            <person name="Ovreas L."/>
            <person name="Rohde M."/>
            <person name="Galperin M.Y."/>
            <person name="Jogler C."/>
        </authorList>
    </citation>
    <scope>NUCLEOTIDE SEQUENCE [LARGE SCALE GENOMIC DNA]</scope>
    <source>
        <strain evidence="4 5">Pla100</strain>
    </source>
</reference>
<accession>A0A5C5ZXD9</accession>
<gene>
    <name evidence="4" type="primary">rsmD</name>
    <name evidence="4" type="ORF">Pla100_48530</name>
</gene>
<dbReference type="SUPFAM" id="SSF53335">
    <property type="entry name" value="S-adenosyl-L-methionine-dependent methyltransferases"/>
    <property type="match status" value="1"/>
</dbReference>
<dbReference type="Pfam" id="PF03602">
    <property type="entry name" value="Cons_hypoth95"/>
    <property type="match status" value="1"/>
</dbReference>
<evidence type="ECO:0000256" key="3">
    <source>
        <dbReference type="SAM" id="MobiDB-lite"/>
    </source>
</evidence>
<keyword evidence="1 4" id="KW-0489">Methyltransferase</keyword>
<dbReference type="PANTHER" id="PTHR43542">
    <property type="entry name" value="METHYLTRANSFERASE"/>
    <property type="match status" value="1"/>
</dbReference>
<dbReference type="GO" id="GO:0052913">
    <property type="term" value="F:16S rRNA (guanine(966)-N(2))-methyltransferase activity"/>
    <property type="evidence" value="ECO:0007669"/>
    <property type="project" value="UniProtKB-EC"/>
</dbReference>
<proteinExistence type="predicted"/>
<dbReference type="CDD" id="cd02440">
    <property type="entry name" value="AdoMet_MTases"/>
    <property type="match status" value="1"/>
</dbReference>
<evidence type="ECO:0000256" key="2">
    <source>
        <dbReference type="ARBA" id="ARBA00022679"/>
    </source>
</evidence>
<keyword evidence="2 4" id="KW-0808">Transferase</keyword>
<evidence type="ECO:0000313" key="5">
    <source>
        <dbReference type="Proteomes" id="UP000316213"/>
    </source>
</evidence>
<dbReference type="AlphaFoldDB" id="A0A5C5ZXD9"/>
<feature type="region of interest" description="Disordered" evidence="3">
    <location>
        <begin position="1"/>
        <end position="27"/>
    </location>
</feature>
<dbReference type="OrthoDB" id="9803017at2"/>
<dbReference type="InterPro" id="IPR004398">
    <property type="entry name" value="RNA_MeTrfase_RsmD"/>
</dbReference>
<organism evidence="4 5">
    <name type="scientific">Neorhodopirellula pilleata</name>
    <dbReference type="NCBI Taxonomy" id="2714738"/>
    <lineage>
        <taxon>Bacteria</taxon>
        <taxon>Pseudomonadati</taxon>
        <taxon>Planctomycetota</taxon>
        <taxon>Planctomycetia</taxon>
        <taxon>Pirellulales</taxon>
        <taxon>Pirellulaceae</taxon>
        <taxon>Neorhodopirellula</taxon>
    </lineage>
</organism>
<name>A0A5C5ZXD9_9BACT</name>
<dbReference type="RefSeq" id="WP_146580733.1">
    <property type="nucleotide sequence ID" value="NZ_SJPM01000013.1"/>
</dbReference>
<dbReference type="Proteomes" id="UP000316213">
    <property type="component" value="Unassembled WGS sequence"/>
</dbReference>